<feature type="compositionally biased region" description="Polar residues" evidence="1">
    <location>
        <begin position="77"/>
        <end position="92"/>
    </location>
</feature>
<sequence length="417" mass="46426">MALKAFADNVDHDLYVKDAFKEDIRAGALQALLKETVIRRGRSPTDDDMEATGLDDDSDEIEFITPNATVVDEHSPDSLQDGTTENSATTTAPEPAKCRDGSNDTEGYLTDNESATLKRSKAATGPRKKRKTLALRRAELENDPWVKAVEAQRIRSQTGYVIESGVPDHLSREEENSGQKRETIHRSNVSPRIPGNRTISAYFIQKLDSPGPSQPPTSPATTSPSPPSLGVTYQTKVVKANLSVSQIFKPVDVLHTPNKIIPPVVEMRMACQHLTDRMYTEYILRTHTRTLGGVSPTLRARLMRQIFPYKPFQPLKGLTNLPGGGDVGSNETDEDAIEGDETMDVVVKVEVPTDGNTKVNESQWTDGERRRFDKNLKGWARWEVKSNGRMALKDDESFKTVVRRKIKEAEPSQDKQQ</sequence>
<dbReference type="AlphaFoldDB" id="A0A067PGC0"/>
<dbReference type="HOGENOM" id="CLU_658991_0_0_1"/>
<feature type="region of interest" description="Disordered" evidence="1">
    <location>
        <begin position="67"/>
        <end position="133"/>
    </location>
</feature>
<protein>
    <submittedName>
        <fullName evidence="2">Uncharacterized protein</fullName>
    </submittedName>
</protein>
<feature type="region of interest" description="Disordered" evidence="1">
    <location>
        <begin position="165"/>
        <end position="229"/>
    </location>
</feature>
<feature type="compositionally biased region" description="Basic and acidic residues" evidence="1">
    <location>
        <begin position="169"/>
        <end position="185"/>
    </location>
</feature>
<keyword evidence="3" id="KW-1185">Reference proteome</keyword>
<evidence type="ECO:0000256" key="1">
    <source>
        <dbReference type="SAM" id="MobiDB-lite"/>
    </source>
</evidence>
<feature type="compositionally biased region" description="Acidic residues" evidence="1">
    <location>
        <begin position="46"/>
        <end position="61"/>
    </location>
</feature>
<dbReference type="OrthoDB" id="3061848at2759"/>
<accession>A0A067PGC0</accession>
<organism evidence="2 3">
    <name type="scientific">Jaapia argillacea MUCL 33604</name>
    <dbReference type="NCBI Taxonomy" id="933084"/>
    <lineage>
        <taxon>Eukaryota</taxon>
        <taxon>Fungi</taxon>
        <taxon>Dikarya</taxon>
        <taxon>Basidiomycota</taxon>
        <taxon>Agaricomycotina</taxon>
        <taxon>Agaricomycetes</taxon>
        <taxon>Agaricomycetidae</taxon>
        <taxon>Jaapiales</taxon>
        <taxon>Jaapiaceae</taxon>
        <taxon>Jaapia</taxon>
    </lineage>
</organism>
<dbReference type="Proteomes" id="UP000027265">
    <property type="component" value="Unassembled WGS sequence"/>
</dbReference>
<name>A0A067PGC0_9AGAM</name>
<evidence type="ECO:0000313" key="2">
    <source>
        <dbReference type="EMBL" id="KDQ50062.1"/>
    </source>
</evidence>
<gene>
    <name evidence="2" type="ORF">JAAARDRAFT_200304</name>
</gene>
<dbReference type="STRING" id="933084.A0A067PGC0"/>
<evidence type="ECO:0000313" key="3">
    <source>
        <dbReference type="Proteomes" id="UP000027265"/>
    </source>
</evidence>
<feature type="region of interest" description="Disordered" evidence="1">
    <location>
        <begin position="42"/>
        <end position="61"/>
    </location>
</feature>
<dbReference type="EMBL" id="KL197767">
    <property type="protein sequence ID" value="KDQ50062.1"/>
    <property type="molecule type" value="Genomic_DNA"/>
</dbReference>
<reference evidence="3" key="1">
    <citation type="journal article" date="2014" name="Proc. Natl. Acad. Sci. U.S.A.">
        <title>Extensive sampling of basidiomycete genomes demonstrates inadequacy of the white-rot/brown-rot paradigm for wood decay fungi.</title>
        <authorList>
            <person name="Riley R."/>
            <person name="Salamov A.A."/>
            <person name="Brown D.W."/>
            <person name="Nagy L.G."/>
            <person name="Floudas D."/>
            <person name="Held B.W."/>
            <person name="Levasseur A."/>
            <person name="Lombard V."/>
            <person name="Morin E."/>
            <person name="Otillar R."/>
            <person name="Lindquist E.A."/>
            <person name="Sun H."/>
            <person name="LaButti K.M."/>
            <person name="Schmutz J."/>
            <person name="Jabbour D."/>
            <person name="Luo H."/>
            <person name="Baker S.E."/>
            <person name="Pisabarro A.G."/>
            <person name="Walton J.D."/>
            <person name="Blanchette R.A."/>
            <person name="Henrissat B."/>
            <person name="Martin F."/>
            <person name="Cullen D."/>
            <person name="Hibbett D.S."/>
            <person name="Grigoriev I.V."/>
        </authorList>
    </citation>
    <scope>NUCLEOTIDE SEQUENCE [LARGE SCALE GENOMIC DNA]</scope>
    <source>
        <strain evidence="3">MUCL 33604</strain>
    </source>
</reference>
<dbReference type="InParanoid" id="A0A067PGC0"/>
<proteinExistence type="predicted"/>
<feature type="compositionally biased region" description="Basic residues" evidence="1">
    <location>
        <begin position="118"/>
        <end position="133"/>
    </location>
</feature>